<accession>A0ACB8B190</accession>
<comment type="caution">
    <text evidence="1">The sequence shown here is derived from an EMBL/GenBank/DDBJ whole genome shotgun (WGS) entry which is preliminary data.</text>
</comment>
<evidence type="ECO:0000313" key="1">
    <source>
        <dbReference type="EMBL" id="KAH7919289.1"/>
    </source>
</evidence>
<name>A0ACB8B190_9AGAM</name>
<dbReference type="Proteomes" id="UP000790709">
    <property type="component" value="Unassembled WGS sequence"/>
</dbReference>
<proteinExistence type="predicted"/>
<keyword evidence="2" id="KW-1185">Reference proteome</keyword>
<sequence>MATRIRHRAEGWSPVDQPIPGSRAARKIPTPEQCAIKPLAPVIQEFQELIESDPEIYTSFTQMFDQVPRSPPYNNDPTGNPQVRDYKMMLSLFNQIITEAPEYEHGEHTGFPIAAILNWSMATSAGLAAFVNPRINAQLHKMFDVWASFLTSPASRYVLATEDRGWFGPAAEQDMPNFAEMFVCDPNDKYHGFTSWDDFFTRRFRDGVRPVACPDDHSIVTCACESQVLRTAYNVKARDHFWLKGQPYSLSDMLNHDSLTSQFAGGTVFQAWLSARSYHRWHSPVNGTVVKATLVPGTYYAQSPAMGFASPDGPDPIAPEGSQAFLTSVATRALVFIQADNPRIGLMCFVAVGMGDVSTCETTVRPGDVVRKGDEIGMFHFGGSTHCLLFRPQTNIEFVGCAEGADIKLNAAIAIVRP</sequence>
<organism evidence="1 2">
    <name type="scientific">Leucogyrophana mollusca</name>
    <dbReference type="NCBI Taxonomy" id="85980"/>
    <lineage>
        <taxon>Eukaryota</taxon>
        <taxon>Fungi</taxon>
        <taxon>Dikarya</taxon>
        <taxon>Basidiomycota</taxon>
        <taxon>Agaricomycotina</taxon>
        <taxon>Agaricomycetes</taxon>
        <taxon>Agaricomycetidae</taxon>
        <taxon>Boletales</taxon>
        <taxon>Boletales incertae sedis</taxon>
        <taxon>Leucogyrophana</taxon>
    </lineage>
</organism>
<reference evidence="1" key="1">
    <citation type="journal article" date="2021" name="New Phytol.">
        <title>Evolutionary innovations through gain and loss of genes in the ectomycorrhizal Boletales.</title>
        <authorList>
            <person name="Wu G."/>
            <person name="Miyauchi S."/>
            <person name="Morin E."/>
            <person name="Kuo A."/>
            <person name="Drula E."/>
            <person name="Varga T."/>
            <person name="Kohler A."/>
            <person name="Feng B."/>
            <person name="Cao Y."/>
            <person name="Lipzen A."/>
            <person name="Daum C."/>
            <person name="Hundley H."/>
            <person name="Pangilinan J."/>
            <person name="Johnson J."/>
            <person name="Barry K."/>
            <person name="LaButti K."/>
            <person name="Ng V."/>
            <person name="Ahrendt S."/>
            <person name="Min B."/>
            <person name="Choi I.G."/>
            <person name="Park H."/>
            <person name="Plett J.M."/>
            <person name="Magnuson J."/>
            <person name="Spatafora J.W."/>
            <person name="Nagy L.G."/>
            <person name="Henrissat B."/>
            <person name="Grigoriev I.V."/>
            <person name="Yang Z.L."/>
            <person name="Xu J."/>
            <person name="Martin F.M."/>
        </authorList>
    </citation>
    <scope>NUCLEOTIDE SEQUENCE</scope>
    <source>
        <strain evidence="1">KUC20120723A-06</strain>
    </source>
</reference>
<gene>
    <name evidence="1" type="ORF">BV22DRAFT_1133955</name>
</gene>
<evidence type="ECO:0000313" key="2">
    <source>
        <dbReference type="Proteomes" id="UP000790709"/>
    </source>
</evidence>
<dbReference type="EMBL" id="MU266675">
    <property type="protein sequence ID" value="KAH7919289.1"/>
    <property type="molecule type" value="Genomic_DNA"/>
</dbReference>
<protein>
    <submittedName>
        <fullName evidence="1">Phosphatidylserine decarboxylase-like protein</fullName>
    </submittedName>
</protein>